<name>A0A6V8K963_9ACTN</name>
<dbReference type="AlphaFoldDB" id="A0A6V8K963"/>
<protein>
    <recommendedName>
        <fullName evidence="2">DUF4352 domain-containing protein</fullName>
    </recommendedName>
</protein>
<evidence type="ECO:0000256" key="1">
    <source>
        <dbReference type="ARBA" id="ARBA00022729"/>
    </source>
</evidence>
<evidence type="ECO:0000259" key="2">
    <source>
        <dbReference type="Pfam" id="PF11611"/>
    </source>
</evidence>
<dbReference type="Pfam" id="PF11611">
    <property type="entry name" value="DUF4352"/>
    <property type="match status" value="1"/>
</dbReference>
<comment type="caution">
    <text evidence="3">The sequence shown here is derived from an EMBL/GenBank/DDBJ whole genome shotgun (WGS) entry which is preliminary data.</text>
</comment>
<feature type="domain" description="DUF4352" evidence="2">
    <location>
        <begin position="56"/>
        <end position="160"/>
    </location>
</feature>
<dbReference type="Proteomes" id="UP000482800">
    <property type="component" value="Unassembled WGS sequence"/>
</dbReference>
<evidence type="ECO:0000313" key="3">
    <source>
        <dbReference type="EMBL" id="GFJ80020.1"/>
    </source>
</evidence>
<dbReference type="Gene3D" id="2.60.40.1240">
    <property type="match status" value="1"/>
</dbReference>
<organism evidence="3 4">
    <name type="scientific">Phytohabitans houttuyneae</name>
    <dbReference type="NCBI Taxonomy" id="1076126"/>
    <lineage>
        <taxon>Bacteria</taxon>
        <taxon>Bacillati</taxon>
        <taxon>Actinomycetota</taxon>
        <taxon>Actinomycetes</taxon>
        <taxon>Micromonosporales</taxon>
        <taxon>Micromonosporaceae</taxon>
    </lineage>
</organism>
<evidence type="ECO:0000313" key="4">
    <source>
        <dbReference type="Proteomes" id="UP000482800"/>
    </source>
</evidence>
<reference evidence="3 4" key="1">
    <citation type="submission" date="2020-03" db="EMBL/GenBank/DDBJ databases">
        <title>Whole genome shotgun sequence of Phytohabitans houttuyneae NBRC 108639.</title>
        <authorList>
            <person name="Komaki H."/>
            <person name="Tamura T."/>
        </authorList>
    </citation>
    <scope>NUCLEOTIDE SEQUENCE [LARGE SCALE GENOMIC DNA]</scope>
    <source>
        <strain evidence="3 4">NBRC 108639</strain>
    </source>
</reference>
<keyword evidence="4" id="KW-1185">Reference proteome</keyword>
<proteinExistence type="predicted"/>
<dbReference type="EMBL" id="BLPF01000001">
    <property type="protein sequence ID" value="GFJ80020.1"/>
    <property type="molecule type" value="Genomic_DNA"/>
</dbReference>
<dbReference type="InterPro" id="IPR029051">
    <property type="entry name" value="DUF4352"/>
</dbReference>
<sequence length="175" mass="17960">MWIRHTPGYAQAYAEALEAFAAVAALASPPAAAVAAEPEARVGDTIELAGMSDGEKMAVTVVQVVDPAPAGEFFEPSQGNRYVAVQFQLENTGTAAYDDSPSNGAVVIDTAGQSFNSTIGDTTAGPSFPGSVTIGPGDTGLGFITFEVPHGSQVSKVQFALNSGFADETGEWQVT</sequence>
<keyword evidence="1" id="KW-0732">Signal</keyword>
<dbReference type="InterPro" id="IPR029050">
    <property type="entry name" value="Immunoprotect_excell_Ig-like"/>
</dbReference>
<accession>A0A6V8K963</accession>
<reference evidence="3 4" key="2">
    <citation type="submission" date="2020-03" db="EMBL/GenBank/DDBJ databases">
        <authorList>
            <person name="Ichikawa N."/>
            <person name="Kimura A."/>
            <person name="Kitahashi Y."/>
            <person name="Uohara A."/>
        </authorList>
    </citation>
    <scope>NUCLEOTIDE SEQUENCE [LARGE SCALE GENOMIC DNA]</scope>
    <source>
        <strain evidence="3 4">NBRC 108639</strain>
    </source>
</reference>
<gene>
    <name evidence="3" type="ORF">Phou_042000</name>
</gene>